<feature type="binding site" evidence="7">
    <location>
        <begin position="47"/>
        <end position="49"/>
    </location>
    <ligand>
        <name>5-amino-6-(D-ribitylamino)uracil</name>
        <dbReference type="ChEBI" id="CHEBI:15934"/>
    </ligand>
</feature>
<dbReference type="STRING" id="83219.PM02_05565"/>
<dbReference type="eggNOG" id="COG0054">
    <property type="taxonomic scope" value="Bacteria"/>
</dbReference>
<dbReference type="Pfam" id="PF00885">
    <property type="entry name" value="DMRL_synthase"/>
    <property type="match status" value="1"/>
</dbReference>
<evidence type="ECO:0000256" key="6">
    <source>
        <dbReference type="ARBA" id="ARBA00048785"/>
    </source>
</evidence>
<dbReference type="RefSeq" id="WP_037906105.1">
    <property type="nucleotide sequence ID" value="NZ_JEMU01000004.1"/>
</dbReference>
<comment type="caution">
    <text evidence="7">Lacks conserved residue(s) required for the propagation of feature annotation.</text>
</comment>
<evidence type="ECO:0000256" key="4">
    <source>
        <dbReference type="ARBA" id="ARBA00022619"/>
    </source>
</evidence>
<name>A0A061SVU0_9RHOB</name>
<dbReference type="GO" id="GO:0009349">
    <property type="term" value="C:riboflavin synthase complex"/>
    <property type="evidence" value="ECO:0007669"/>
    <property type="project" value="InterPro"/>
</dbReference>
<feature type="active site" description="Proton donor" evidence="7">
    <location>
        <position position="79"/>
    </location>
</feature>
<dbReference type="SUPFAM" id="SSF52121">
    <property type="entry name" value="Lumazine synthase"/>
    <property type="match status" value="1"/>
</dbReference>
<dbReference type="AlphaFoldDB" id="A0A061SVU0"/>
<proteinExistence type="inferred from homology"/>
<dbReference type="HAMAP" id="MF_00178">
    <property type="entry name" value="Lumazine_synth"/>
    <property type="match status" value="1"/>
</dbReference>
<comment type="function">
    <text evidence="7">Catalyzes the formation of 6,7-dimethyl-8-ribityllumazine by condensation of 5-amino-6-(D-ribitylamino)uracil with 3,4-dihydroxy-2-butanone 4-phosphate. This is the penultimate step in the biosynthesis of riboflavin.</text>
</comment>
<dbReference type="Proteomes" id="UP000027337">
    <property type="component" value="Unassembled WGS sequence"/>
</dbReference>
<feature type="binding site" evidence="7">
    <location>
        <position position="118"/>
    </location>
    <ligand>
        <name>(2S)-2-hydroxy-3-oxobutyl phosphate</name>
        <dbReference type="ChEBI" id="CHEBI:58830"/>
    </ligand>
</feature>
<dbReference type="Gene3D" id="3.40.50.960">
    <property type="entry name" value="Lumazine/riboflavin synthase"/>
    <property type="match status" value="1"/>
</dbReference>
<evidence type="ECO:0000256" key="2">
    <source>
        <dbReference type="ARBA" id="ARBA00007424"/>
    </source>
</evidence>
<feature type="binding site" evidence="7">
    <location>
        <position position="18"/>
    </location>
    <ligand>
        <name>5-amino-6-(D-ribitylamino)uracil</name>
        <dbReference type="ChEBI" id="CHEBI:15934"/>
    </ligand>
</feature>
<evidence type="ECO:0000256" key="1">
    <source>
        <dbReference type="ARBA" id="ARBA00004917"/>
    </source>
</evidence>
<evidence type="ECO:0000313" key="9">
    <source>
        <dbReference type="Proteomes" id="UP000027337"/>
    </source>
</evidence>
<comment type="catalytic activity">
    <reaction evidence="6 7">
        <text>(2S)-2-hydroxy-3-oxobutyl phosphate + 5-amino-6-(D-ribitylamino)uracil = 6,7-dimethyl-8-(1-D-ribityl)lumazine + phosphate + 2 H2O + H(+)</text>
        <dbReference type="Rhea" id="RHEA:26152"/>
        <dbReference type="ChEBI" id="CHEBI:15377"/>
        <dbReference type="ChEBI" id="CHEBI:15378"/>
        <dbReference type="ChEBI" id="CHEBI:15934"/>
        <dbReference type="ChEBI" id="CHEBI:43474"/>
        <dbReference type="ChEBI" id="CHEBI:58201"/>
        <dbReference type="ChEBI" id="CHEBI:58830"/>
        <dbReference type="EC" id="2.5.1.78"/>
    </reaction>
</comment>
<evidence type="ECO:0000313" key="8">
    <source>
        <dbReference type="EMBL" id="KAJ03784.1"/>
    </source>
</evidence>
<keyword evidence="5 7" id="KW-0808">Transferase</keyword>
<dbReference type="InterPro" id="IPR036467">
    <property type="entry name" value="LS/RS_sf"/>
</dbReference>
<dbReference type="NCBIfam" id="NF009084">
    <property type="entry name" value="PRK12419.1"/>
    <property type="match status" value="1"/>
</dbReference>
<keyword evidence="4 7" id="KW-0686">Riboflavin biosynthesis</keyword>
<dbReference type="GO" id="GO:0000906">
    <property type="term" value="F:6,7-dimethyl-8-ribityllumazine synthase activity"/>
    <property type="evidence" value="ECO:0007669"/>
    <property type="project" value="UniProtKB-UniRule"/>
</dbReference>
<accession>A0A061SVU0</accession>
<dbReference type="EC" id="2.5.1.78" evidence="3 7"/>
<comment type="caution">
    <text evidence="8">The sequence shown here is derived from an EMBL/GenBank/DDBJ whole genome shotgun (WGS) entry which is preliminary data.</text>
</comment>
<feature type="binding site" evidence="7">
    <location>
        <position position="104"/>
    </location>
    <ligand>
        <name>5-amino-6-(D-ribitylamino)uracil</name>
        <dbReference type="ChEBI" id="CHEBI:15934"/>
    </ligand>
</feature>
<evidence type="ECO:0000256" key="3">
    <source>
        <dbReference type="ARBA" id="ARBA00012664"/>
    </source>
</evidence>
<sequence length="149" mass="16026">MTHGNTAPARFAFIKAQWHADIVDRALDGFCEIIPAAQVDVVDVPGAFEMPLMAQTLARTGKYSAVACAAFVVDGGIYRHDFVAAAVVEGLMRVGLDTGIPVLSVSLTPHHYQETDHHNAIYRDHFVEKGREAARAALKIAEAETALAA</sequence>
<dbReference type="GO" id="GO:0005829">
    <property type="term" value="C:cytosol"/>
    <property type="evidence" value="ECO:0007669"/>
    <property type="project" value="TreeGrafter"/>
</dbReference>
<dbReference type="EMBL" id="JEMU01000004">
    <property type="protein sequence ID" value="KAJ03784.1"/>
    <property type="molecule type" value="Genomic_DNA"/>
</dbReference>
<dbReference type="InterPro" id="IPR002180">
    <property type="entry name" value="LS/RS"/>
</dbReference>
<comment type="similarity">
    <text evidence="2 7">Belongs to the DMRL synthase family.</text>
</comment>
<evidence type="ECO:0000256" key="7">
    <source>
        <dbReference type="HAMAP-Rule" id="MF_00178"/>
    </source>
</evidence>
<dbReference type="GO" id="GO:0009231">
    <property type="term" value="P:riboflavin biosynthetic process"/>
    <property type="evidence" value="ECO:0007669"/>
    <property type="project" value="UniProtKB-UniRule"/>
</dbReference>
<dbReference type="PANTHER" id="PTHR21058:SF0">
    <property type="entry name" value="6,7-DIMETHYL-8-RIBITYLLUMAZINE SYNTHASE"/>
    <property type="match status" value="1"/>
</dbReference>
<protein>
    <recommendedName>
        <fullName evidence="3 7">6,7-dimethyl-8-ribityllumazine synthase</fullName>
        <shortName evidence="7">DMRL synthase</shortName>
        <shortName evidence="7">LS</shortName>
        <shortName evidence="7">Lumazine synthase</shortName>
        <ecNumber evidence="3 7">2.5.1.78</ecNumber>
    </recommendedName>
</protein>
<feature type="binding site" evidence="7">
    <location>
        <begin position="71"/>
        <end position="73"/>
    </location>
    <ligand>
        <name>5-amino-6-(D-ribitylamino)uracil</name>
        <dbReference type="ChEBI" id="CHEBI:15934"/>
    </ligand>
</feature>
<reference evidence="8 9" key="1">
    <citation type="journal article" date="2014" name="Genome Announc.">
        <title>Draft Genome Sequences of Two Isolates of the Roseobacter Group, Sulfitobacter sp. Strains 3SOLIMAR09 and 1FIGIMAR09, from Harbors of Mallorca Island (Mediterranean Sea).</title>
        <authorList>
            <person name="Mas-Llado M."/>
            <person name="Pina-Villalonga J.M."/>
            <person name="Brunet-Galmes I."/>
            <person name="Nogales B."/>
            <person name="Bosch R."/>
        </authorList>
    </citation>
    <scope>NUCLEOTIDE SEQUENCE [LARGE SCALE GENOMIC DNA]</scope>
    <source>
        <strain evidence="8 9">1FIGIMAR09</strain>
    </source>
</reference>
<gene>
    <name evidence="7" type="primary">ribH</name>
    <name evidence="8" type="ORF">PM02_05565</name>
</gene>
<keyword evidence="9" id="KW-1185">Reference proteome</keyword>
<dbReference type="PANTHER" id="PTHR21058">
    <property type="entry name" value="6,7-DIMETHYL-8-RIBITYLLUMAZINE SYNTHASE DMRL SYNTHASE LUMAZINE SYNTHASE"/>
    <property type="match status" value="1"/>
</dbReference>
<dbReference type="UniPathway" id="UPA00275">
    <property type="reaction ID" value="UER00404"/>
</dbReference>
<comment type="pathway">
    <text evidence="1 7">Cofactor biosynthesis; riboflavin biosynthesis; riboflavin from 2-hydroxy-3-oxobutyl phosphate and 5-amino-6-(D-ribitylamino)uracil: step 1/2.</text>
</comment>
<evidence type="ECO:0000256" key="5">
    <source>
        <dbReference type="ARBA" id="ARBA00022679"/>
    </source>
</evidence>
<organism evidence="8 9">
    <name type="scientific">Sulfitobacter mediterraneus</name>
    <dbReference type="NCBI Taxonomy" id="83219"/>
    <lineage>
        <taxon>Bacteria</taxon>
        <taxon>Pseudomonadati</taxon>
        <taxon>Pseudomonadota</taxon>
        <taxon>Alphaproteobacteria</taxon>
        <taxon>Rhodobacterales</taxon>
        <taxon>Roseobacteraceae</taxon>
        <taxon>Sulfitobacter</taxon>
    </lineage>
</organism>
<dbReference type="InterPro" id="IPR034964">
    <property type="entry name" value="LS"/>
</dbReference>